<comment type="caution">
    <text evidence="1">The sequence shown here is derived from an EMBL/GenBank/DDBJ whole genome shotgun (WGS) entry which is preliminary data.</text>
</comment>
<evidence type="ECO:0000313" key="2">
    <source>
        <dbReference type="Proteomes" id="UP000765509"/>
    </source>
</evidence>
<proteinExistence type="predicted"/>
<name>A0A9Q3CS61_9BASI</name>
<keyword evidence="2" id="KW-1185">Reference proteome</keyword>
<dbReference type="EMBL" id="AVOT02009180">
    <property type="protein sequence ID" value="MBW0487551.1"/>
    <property type="molecule type" value="Genomic_DNA"/>
</dbReference>
<organism evidence="1 2">
    <name type="scientific">Austropuccinia psidii MF-1</name>
    <dbReference type="NCBI Taxonomy" id="1389203"/>
    <lineage>
        <taxon>Eukaryota</taxon>
        <taxon>Fungi</taxon>
        <taxon>Dikarya</taxon>
        <taxon>Basidiomycota</taxon>
        <taxon>Pucciniomycotina</taxon>
        <taxon>Pucciniomycetes</taxon>
        <taxon>Pucciniales</taxon>
        <taxon>Sphaerophragmiaceae</taxon>
        <taxon>Austropuccinia</taxon>
    </lineage>
</organism>
<accession>A0A9Q3CS61</accession>
<dbReference type="OrthoDB" id="411615at2759"/>
<evidence type="ECO:0000313" key="1">
    <source>
        <dbReference type="EMBL" id="MBW0487551.1"/>
    </source>
</evidence>
<evidence type="ECO:0008006" key="3">
    <source>
        <dbReference type="Google" id="ProtNLM"/>
    </source>
</evidence>
<protein>
    <recommendedName>
        <fullName evidence="3">Reverse transcriptase Ty1/copia-type domain-containing protein</fullName>
    </recommendedName>
</protein>
<sequence>MNLDDFTNTVDESCLDDQIVDIGSSAMVDEVRVESWIIGPWNKTWVLSDIENMNILQYPRIADAFLSSVGITPHYFKFALKLPEKDSWMAEIEREHVSMHNLQVWDFIERQESHKPVGKTWVFRKNRNPANEVTE</sequence>
<reference evidence="1" key="1">
    <citation type="submission" date="2021-03" db="EMBL/GenBank/DDBJ databases">
        <title>Draft genome sequence of rust myrtle Austropuccinia psidii MF-1, a brazilian biotype.</title>
        <authorList>
            <person name="Quecine M.C."/>
            <person name="Pachon D.M.R."/>
            <person name="Bonatelli M.L."/>
            <person name="Correr F.H."/>
            <person name="Franceschini L.M."/>
            <person name="Leite T.F."/>
            <person name="Margarido G.R.A."/>
            <person name="Almeida C.A."/>
            <person name="Ferrarezi J.A."/>
            <person name="Labate C.A."/>
        </authorList>
    </citation>
    <scope>NUCLEOTIDE SEQUENCE</scope>
    <source>
        <strain evidence="1">MF-1</strain>
    </source>
</reference>
<dbReference type="Proteomes" id="UP000765509">
    <property type="component" value="Unassembled WGS sequence"/>
</dbReference>
<gene>
    <name evidence="1" type="ORF">O181_027266</name>
</gene>
<dbReference type="AlphaFoldDB" id="A0A9Q3CS61"/>